<dbReference type="SUPFAM" id="SSF50249">
    <property type="entry name" value="Nucleic acid-binding proteins"/>
    <property type="match status" value="1"/>
</dbReference>
<feature type="binding site" evidence="9">
    <location>
        <begin position="467"/>
        <end position="472"/>
    </location>
    <ligand>
        <name>ATP</name>
        <dbReference type="ChEBI" id="CHEBI:30616"/>
    </ligand>
</feature>
<evidence type="ECO:0000256" key="8">
    <source>
        <dbReference type="ARBA" id="ARBA00023163"/>
    </source>
</evidence>
<feature type="compositionally biased region" description="Basic and acidic residues" evidence="12">
    <location>
        <begin position="244"/>
        <end position="258"/>
    </location>
</feature>
<evidence type="ECO:0000256" key="9">
    <source>
        <dbReference type="HAMAP-Rule" id="MF_01884"/>
    </source>
</evidence>
<dbReference type="CDD" id="cd01128">
    <property type="entry name" value="rho_factor_C"/>
    <property type="match status" value="1"/>
</dbReference>
<accession>A0ABV1K8P1</accession>
<feature type="compositionally biased region" description="Low complexity" evidence="12">
    <location>
        <begin position="37"/>
        <end position="53"/>
    </location>
</feature>
<dbReference type="RefSeq" id="WP_349297962.1">
    <property type="nucleotide sequence ID" value="NZ_JBEDNQ010000003.1"/>
</dbReference>
<dbReference type="InterPro" id="IPR003593">
    <property type="entry name" value="AAA+_ATPase"/>
</dbReference>
<dbReference type="Gene3D" id="3.40.50.300">
    <property type="entry name" value="P-loop containing nucleotide triphosphate hydrolases"/>
    <property type="match status" value="1"/>
</dbReference>
<comment type="caution">
    <text evidence="9">Lacks conserved residue(s) required for the propagation of feature annotation.</text>
</comment>
<keyword evidence="7 9" id="KW-0805">Transcription regulation</keyword>
<evidence type="ECO:0000256" key="10">
    <source>
        <dbReference type="NCBIfam" id="TIGR00767"/>
    </source>
</evidence>
<gene>
    <name evidence="9 14" type="primary">rho</name>
    <name evidence="14" type="ORF">WIS52_10215</name>
</gene>
<evidence type="ECO:0000256" key="6">
    <source>
        <dbReference type="ARBA" id="ARBA00022884"/>
    </source>
</evidence>
<evidence type="ECO:0000313" key="15">
    <source>
        <dbReference type="Proteomes" id="UP001494902"/>
    </source>
</evidence>
<evidence type="ECO:0000256" key="4">
    <source>
        <dbReference type="ARBA" id="ARBA00022806"/>
    </source>
</evidence>
<evidence type="ECO:0000256" key="2">
    <source>
        <dbReference type="ARBA" id="ARBA00022741"/>
    </source>
</evidence>
<keyword evidence="4 9" id="KW-0347">Helicase</keyword>
<feature type="binding site" evidence="9">
    <location>
        <begin position="479"/>
        <end position="484"/>
    </location>
    <ligand>
        <name>ATP</name>
        <dbReference type="ChEBI" id="CHEBI:30616"/>
    </ligand>
</feature>
<evidence type="ECO:0000259" key="13">
    <source>
        <dbReference type="PROSITE" id="PS51856"/>
    </source>
</evidence>
<evidence type="ECO:0000256" key="11">
    <source>
        <dbReference type="PROSITE-ProRule" id="PRU01203"/>
    </source>
</evidence>
<organism evidence="14 15">
    <name type="scientific">Pseudonocardia nematodicida</name>
    <dbReference type="NCBI Taxonomy" id="1206997"/>
    <lineage>
        <taxon>Bacteria</taxon>
        <taxon>Bacillati</taxon>
        <taxon>Actinomycetota</taxon>
        <taxon>Actinomycetes</taxon>
        <taxon>Pseudonocardiales</taxon>
        <taxon>Pseudonocardiaceae</taxon>
        <taxon>Pseudonocardia</taxon>
    </lineage>
</organism>
<evidence type="ECO:0000256" key="5">
    <source>
        <dbReference type="ARBA" id="ARBA00022840"/>
    </source>
</evidence>
<reference evidence="14 15" key="1">
    <citation type="submission" date="2024-03" db="EMBL/GenBank/DDBJ databases">
        <title>Draft genome sequence of Pseudonocardia nematodicida JCM 31783.</title>
        <authorList>
            <person name="Butdee W."/>
            <person name="Duangmal K."/>
        </authorList>
    </citation>
    <scope>NUCLEOTIDE SEQUENCE [LARGE SCALE GENOMIC DNA]</scope>
    <source>
        <strain evidence="14 15">JCM 31783</strain>
    </source>
</reference>
<dbReference type="EMBL" id="JBEDNQ010000003">
    <property type="protein sequence ID" value="MEQ3550846.1"/>
    <property type="molecule type" value="Genomic_DNA"/>
</dbReference>
<dbReference type="PANTHER" id="PTHR46425:SF1">
    <property type="entry name" value="TRANSCRIPTION TERMINATION FACTOR RHO"/>
    <property type="match status" value="1"/>
</dbReference>
<feature type="compositionally biased region" description="Basic and acidic residues" evidence="12">
    <location>
        <begin position="155"/>
        <end position="170"/>
    </location>
</feature>
<evidence type="ECO:0000256" key="3">
    <source>
        <dbReference type="ARBA" id="ARBA00022801"/>
    </source>
</evidence>
<evidence type="ECO:0000313" key="14">
    <source>
        <dbReference type="EMBL" id="MEQ3550846.1"/>
    </source>
</evidence>
<dbReference type="Pfam" id="PF00006">
    <property type="entry name" value="ATP-synt_ab"/>
    <property type="match status" value="1"/>
</dbReference>
<dbReference type="InterPro" id="IPR011113">
    <property type="entry name" value="Rho_RNA-bd"/>
</dbReference>
<comment type="subunit">
    <text evidence="9">Homohexamer. The homohexamer assembles into an open ring structure.</text>
</comment>
<dbReference type="NCBIfam" id="TIGR00767">
    <property type="entry name" value="rho"/>
    <property type="match status" value="1"/>
</dbReference>
<dbReference type="InterPro" id="IPR000194">
    <property type="entry name" value="ATPase_F1/V1/A1_a/bsu_nucl-bd"/>
</dbReference>
<dbReference type="SMART" id="SM00959">
    <property type="entry name" value="Rho_N"/>
    <property type="match status" value="1"/>
</dbReference>
<dbReference type="PROSITE" id="PS51856">
    <property type="entry name" value="RHO_RNA_BD"/>
    <property type="match status" value="1"/>
</dbReference>
<keyword evidence="15" id="KW-1185">Reference proteome</keyword>
<feature type="domain" description="Rho RNA-BD" evidence="13">
    <location>
        <begin position="348"/>
        <end position="424"/>
    </location>
</feature>
<dbReference type="Pfam" id="PF07498">
    <property type="entry name" value="Rho_N"/>
    <property type="match status" value="1"/>
</dbReference>
<dbReference type="InterPro" id="IPR027417">
    <property type="entry name" value="P-loop_NTPase"/>
</dbReference>
<dbReference type="SUPFAM" id="SSF52540">
    <property type="entry name" value="P-loop containing nucleoside triphosphate hydrolases"/>
    <property type="match status" value="1"/>
</dbReference>
<feature type="compositionally biased region" description="Basic and acidic residues" evidence="12">
    <location>
        <begin position="185"/>
        <end position="232"/>
    </location>
</feature>
<name>A0ABV1K8P1_9PSEU</name>
<proteinExistence type="inferred from homology"/>
<keyword evidence="2 9" id="KW-0547">Nucleotide-binding</keyword>
<comment type="similarity">
    <text evidence="9 11">Belongs to the Rho family.</text>
</comment>
<keyword evidence="5 9" id="KW-0067">ATP-binding</keyword>
<feature type="binding site" evidence="9">
    <location>
        <position position="510"/>
    </location>
    <ligand>
        <name>ATP</name>
        <dbReference type="ChEBI" id="CHEBI:30616"/>
    </ligand>
</feature>
<keyword evidence="8 9" id="KW-0804">Transcription</keyword>
<dbReference type="Proteomes" id="UP001494902">
    <property type="component" value="Unassembled WGS sequence"/>
</dbReference>
<feature type="compositionally biased region" description="Low complexity" evidence="12">
    <location>
        <begin position="114"/>
        <end position="153"/>
    </location>
</feature>
<evidence type="ECO:0000256" key="7">
    <source>
        <dbReference type="ARBA" id="ARBA00023015"/>
    </source>
</evidence>
<protein>
    <recommendedName>
        <fullName evidence="9 10">Transcription termination factor Rho</fullName>
        <ecNumber evidence="9 10">3.6.4.-</ecNumber>
    </recommendedName>
    <alternativeName>
        <fullName evidence="9">ATP-dependent helicase Rho</fullName>
    </alternativeName>
</protein>
<dbReference type="Gene3D" id="2.40.50.140">
    <property type="entry name" value="Nucleic acid-binding proteins"/>
    <property type="match status" value="1"/>
</dbReference>
<dbReference type="PANTHER" id="PTHR46425">
    <property type="entry name" value="TRANSCRIPTION TERMINATION FACTOR RHO"/>
    <property type="match status" value="1"/>
</dbReference>
<keyword evidence="1 9" id="KW-0806">Transcription termination</keyword>
<dbReference type="InterPro" id="IPR012340">
    <property type="entry name" value="NA-bd_OB-fold"/>
</dbReference>
<dbReference type="EC" id="3.6.4.-" evidence="9 10"/>
<feature type="compositionally biased region" description="Basic and acidic residues" evidence="12">
    <location>
        <begin position="280"/>
        <end position="300"/>
    </location>
</feature>
<comment type="caution">
    <text evidence="14">The sequence shown here is derived from an EMBL/GenBank/DDBJ whole genome shotgun (WGS) entry which is preliminary data.</text>
</comment>
<feature type="compositionally biased region" description="Basic residues" evidence="12">
    <location>
        <begin position="313"/>
        <end position="322"/>
    </location>
</feature>
<keyword evidence="3 9" id="KW-0378">Hydrolase</keyword>
<feature type="region of interest" description="Disordered" evidence="12">
    <location>
        <begin position="33"/>
        <end position="341"/>
    </location>
</feature>
<evidence type="ECO:0000256" key="12">
    <source>
        <dbReference type="SAM" id="MobiDB-lite"/>
    </source>
</evidence>
<dbReference type="InterPro" id="IPR041703">
    <property type="entry name" value="Rho_factor_ATP-bd"/>
</dbReference>
<sequence>MVLAELRQLATELNVPDISGMRKGDLIAAIKERQGGAAAPARRSKPAPRAASPGTEGSDGASTPQLALGDTTSAGDGAAATNGAAASGANGAAPAASEQAEAPAPRTRRRRAATRPAGAPESAGAPADDAASAPAASAPAADAAPAAPAEAPAVPDEKPARADRAERTEDGQDGAGRRGRTRRRNQGDEDGSPKDSGPKDPSAKDSAKDAGPKDSGLKDAGQKDAGQRDSQRDAGQSDADSDGGGDRRRNRGDDRGGDNGRGGRNRGGNDDGGGRNNRNARNDRNDRGQSDRNQNDRNQNDDDSDDDGDGRGRRGRRFRDRRRGRDRDTRGGGAGGNVDTEIRDDDVLLPVAGIVDILDNYAFVRTTGYLSGPTDVYVSMSMVRKNGLRRGDAITGAVRQPRDGEQQRQKFNPLVRVDTINGRDPETARQRPEFTKMTPLYPNERLRLETEPNVLTTRVIDLVMPVGKGQRALIVSPPKAGKTMVMQAIANAITTNNPECHLMVVLVDERPEEVTDMQRSVKGEVIASTFDRPPSDHTTVAELSIERAKRLVEMGHDVVVLLDSLTRLGRAYNLAAPASGRILSGGVDSTALYPPKRFLGAARNIEDGGSLTIFATSLVETGSTMDTVIFEEFKGTGNAELRLDRKIADKRIFPAIDVGDSSTRKEELLMSPDEHAVMVKLRRVLAALDDQQAIDLVLDRLKKTKTNIEFLMQVAKNAPGKDDD</sequence>
<dbReference type="SMART" id="SM00357">
    <property type="entry name" value="CSP"/>
    <property type="match status" value="1"/>
</dbReference>
<evidence type="ECO:0000256" key="1">
    <source>
        <dbReference type="ARBA" id="ARBA00022472"/>
    </source>
</evidence>
<dbReference type="HAMAP" id="MF_01884">
    <property type="entry name" value="Rho"/>
    <property type="match status" value="1"/>
</dbReference>
<dbReference type="InterPro" id="IPR011112">
    <property type="entry name" value="Rho-like_N"/>
</dbReference>
<dbReference type="SMART" id="SM00382">
    <property type="entry name" value="AAA"/>
    <property type="match status" value="1"/>
</dbReference>
<feature type="compositionally biased region" description="Low complexity" evidence="12">
    <location>
        <begin position="69"/>
        <end position="105"/>
    </location>
</feature>
<dbReference type="InterPro" id="IPR004665">
    <property type="entry name" value="Term_rho"/>
</dbReference>
<dbReference type="Pfam" id="PF07497">
    <property type="entry name" value="Rho_RNA_bind"/>
    <property type="match status" value="1"/>
</dbReference>
<comment type="function">
    <text evidence="9">Facilitates transcription termination by a mechanism that involves Rho binding to the nascent RNA, activation of Rho's RNA-dependent ATPase activity, and release of the mRNA from the DNA template.</text>
</comment>
<dbReference type="NCBIfam" id="NF006886">
    <property type="entry name" value="PRK09376.1"/>
    <property type="match status" value="1"/>
</dbReference>
<keyword evidence="6 9" id="KW-0694">RNA-binding</keyword>
<dbReference type="InterPro" id="IPR011129">
    <property type="entry name" value="CSD"/>
</dbReference>